<comment type="caution">
    <text evidence="2">The sequence shown here is derived from an EMBL/GenBank/DDBJ whole genome shotgun (WGS) entry which is preliminary data.</text>
</comment>
<protein>
    <recommendedName>
        <fullName evidence="14">Peptidase C-terminal archaeal/bacterial domain-containing protein</fullName>
    </recommendedName>
</protein>
<dbReference type="EMBL" id="QXGA01000219">
    <property type="protein sequence ID" value="KAE9149838.1"/>
    <property type="molecule type" value="Genomic_DNA"/>
</dbReference>
<reference evidence="8 9" key="1">
    <citation type="submission" date="2018-08" db="EMBL/GenBank/DDBJ databases">
        <title>Genomic investigation of the strawberry pathogen Phytophthora fragariae indicates pathogenicity is determined by transcriptional variation in three key races.</title>
        <authorList>
            <person name="Adams T.M."/>
            <person name="Armitage A.D."/>
            <person name="Sobczyk M.K."/>
            <person name="Bates H.J."/>
            <person name="Dunwell J.M."/>
            <person name="Nellist C.F."/>
            <person name="Harrison R.J."/>
        </authorList>
    </citation>
    <scope>NUCLEOTIDE SEQUENCE [LARGE SCALE GENOMIC DNA]</scope>
    <source>
        <strain evidence="7 10">A4</strain>
        <strain evidence="6 9">NOV-27</strain>
        <strain evidence="5 11">NOV-5</strain>
        <strain evidence="3 12">NOV-71</strain>
        <strain evidence="2 8">NOV-9</strain>
        <strain evidence="4 13">ONT-3</strain>
    </source>
</reference>
<keyword evidence="1" id="KW-0732">Signal</keyword>
<dbReference type="Proteomes" id="UP000437068">
    <property type="component" value="Unassembled WGS sequence"/>
</dbReference>
<dbReference type="Proteomes" id="UP000440732">
    <property type="component" value="Unassembled WGS sequence"/>
</dbReference>
<dbReference type="NCBIfam" id="NF038127">
    <property type="entry name" value="FDP_fam"/>
    <property type="match status" value="1"/>
</dbReference>
<dbReference type="EMBL" id="QXGE01000178">
    <property type="protein sequence ID" value="KAE9321297.1"/>
    <property type="molecule type" value="Genomic_DNA"/>
</dbReference>
<evidence type="ECO:0000313" key="12">
    <source>
        <dbReference type="Proteomes" id="UP000441208"/>
    </source>
</evidence>
<dbReference type="Proteomes" id="UP000441208">
    <property type="component" value="Unassembled WGS sequence"/>
</dbReference>
<dbReference type="AlphaFoldDB" id="A0A6A3FHT0"/>
<gene>
    <name evidence="7" type="ORF">PF001_g4986</name>
    <name evidence="6" type="ORF">PF005_g6439</name>
    <name evidence="5" type="ORF">PF006_g5708</name>
    <name evidence="3" type="ORF">PF007_g6820</name>
    <name evidence="2" type="ORF">PF009_g6134</name>
    <name evidence="4" type="ORF">PF010_g5828</name>
</gene>
<proteinExistence type="predicted"/>
<feature type="signal peptide" evidence="1">
    <location>
        <begin position="1"/>
        <end position="23"/>
    </location>
</feature>
<dbReference type="OrthoDB" id="155948at2759"/>
<keyword evidence="9" id="KW-1185">Reference proteome</keyword>
<evidence type="ECO:0008006" key="14">
    <source>
        <dbReference type="Google" id="ProtNLM"/>
    </source>
</evidence>
<evidence type="ECO:0000256" key="1">
    <source>
        <dbReference type="SAM" id="SignalP"/>
    </source>
</evidence>
<evidence type="ECO:0000313" key="2">
    <source>
        <dbReference type="EMBL" id="KAE8944176.1"/>
    </source>
</evidence>
<feature type="chain" id="PRO_5036163808" description="Peptidase C-terminal archaeal/bacterial domain-containing protein" evidence="1">
    <location>
        <begin position="24"/>
        <end position="293"/>
    </location>
</feature>
<dbReference type="Proteomes" id="UP000488956">
    <property type="component" value="Unassembled WGS sequence"/>
</dbReference>
<evidence type="ECO:0000313" key="7">
    <source>
        <dbReference type="EMBL" id="KAE9321297.1"/>
    </source>
</evidence>
<dbReference type="Proteomes" id="UP000429523">
    <property type="component" value="Unassembled WGS sequence"/>
</dbReference>
<dbReference type="EMBL" id="QXGF01000217">
    <property type="protein sequence ID" value="KAE8944176.1"/>
    <property type="molecule type" value="Genomic_DNA"/>
</dbReference>
<evidence type="ECO:0000313" key="6">
    <source>
        <dbReference type="EMBL" id="KAE9223080.1"/>
    </source>
</evidence>
<dbReference type="EMBL" id="QXFZ01000262">
    <property type="protein sequence ID" value="KAE9124146.1"/>
    <property type="molecule type" value="Genomic_DNA"/>
</dbReference>
<dbReference type="EMBL" id="QXFX01000224">
    <property type="protein sequence ID" value="KAE9124907.1"/>
    <property type="molecule type" value="Genomic_DNA"/>
</dbReference>
<evidence type="ECO:0000313" key="3">
    <source>
        <dbReference type="EMBL" id="KAE9124146.1"/>
    </source>
</evidence>
<accession>A0A6A3FHT0</accession>
<evidence type="ECO:0000313" key="5">
    <source>
        <dbReference type="EMBL" id="KAE9149838.1"/>
    </source>
</evidence>
<evidence type="ECO:0000313" key="9">
    <source>
        <dbReference type="Proteomes" id="UP000433483"/>
    </source>
</evidence>
<dbReference type="Proteomes" id="UP000433483">
    <property type="component" value="Unassembled WGS sequence"/>
</dbReference>
<organism evidence="2 8">
    <name type="scientific">Phytophthora fragariae</name>
    <dbReference type="NCBI Taxonomy" id="53985"/>
    <lineage>
        <taxon>Eukaryota</taxon>
        <taxon>Sar</taxon>
        <taxon>Stramenopiles</taxon>
        <taxon>Oomycota</taxon>
        <taxon>Peronosporomycetes</taxon>
        <taxon>Peronosporales</taxon>
        <taxon>Peronosporaceae</taxon>
        <taxon>Phytophthora</taxon>
    </lineage>
</organism>
<evidence type="ECO:0000313" key="11">
    <source>
        <dbReference type="Proteomes" id="UP000440732"/>
    </source>
</evidence>
<evidence type="ECO:0000313" key="13">
    <source>
        <dbReference type="Proteomes" id="UP000488956"/>
    </source>
</evidence>
<evidence type="ECO:0000313" key="8">
    <source>
        <dbReference type="Proteomes" id="UP000429523"/>
    </source>
</evidence>
<evidence type="ECO:0000313" key="10">
    <source>
        <dbReference type="Proteomes" id="UP000437068"/>
    </source>
</evidence>
<sequence length="293" mass="31675">MHVLLIFLFLVVVLLQCPMFLRCWSPHSLTLIFSKVRKDRSVIEANMRGVFGSMGAVLLMQAASWCIGSTDAALPVVTEVVSGTIFRKSSYVTVDQYTLSITAPTAIVEINLLSMETADNATFSDVNSDCDSAYIDPHVFLFKQLTDGSLSLVASNDDAGDDNAAYYSRGTTYGSVTAEDSYLIQQLSTGNYVLAVGRYPLTQAAAAAGKSTDSVNDFTPYTCMARKASYGNYKITMRTQSTSNSKVITKKANSYVGNSCNVASSVTSECVYALPADIGSDILKTCSYDKTIY</sequence>
<dbReference type="EMBL" id="QXGB01000240">
    <property type="protein sequence ID" value="KAE9223080.1"/>
    <property type="molecule type" value="Genomic_DNA"/>
</dbReference>
<name>A0A6A3FHT0_9STRA</name>
<evidence type="ECO:0000313" key="4">
    <source>
        <dbReference type="EMBL" id="KAE9124907.1"/>
    </source>
</evidence>